<keyword evidence="4" id="KW-0732">Signal</keyword>
<name>A0A6G6GJD4_9FLAO</name>
<dbReference type="PANTHER" id="PTHR30404">
    <property type="entry name" value="N-ACETYLMURAMOYL-L-ALANINE AMIDASE"/>
    <property type="match status" value="1"/>
</dbReference>
<feature type="chain" id="PRO_5026148023" description="N-acetylmuramoyl-L-alanine amidase" evidence="4">
    <location>
        <begin position="19"/>
        <end position="205"/>
    </location>
</feature>
<feature type="domain" description="MurNAc-LAA" evidence="5">
    <location>
        <begin position="90"/>
        <end position="203"/>
    </location>
</feature>
<dbReference type="Proteomes" id="UP000505306">
    <property type="component" value="Chromosome"/>
</dbReference>
<evidence type="ECO:0000313" key="7">
    <source>
        <dbReference type="Proteomes" id="UP000505306"/>
    </source>
</evidence>
<proteinExistence type="predicted"/>
<reference evidence="6 7" key="1">
    <citation type="submission" date="2020-02" db="EMBL/GenBank/DDBJ databases">
        <title>Complete genome sequence of Flavobacteriaceae bacterium.</title>
        <authorList>
            <person name="Kim S.-J."/>
            <person name="Kim Y.-S."/>
            <person name="Kim K.-H."/>
        </authorList>
    </citation>
    <scope>NUCLEOTIDE SEQUENCE [LARGE SCALE GENOMIC DNA]</scope>
    <source>
        <strain evidence="6 7">RR4-40</strain>
    </source>
</reference>
<keyword evidence="7" id="KW-1185">Reference proteome</keyword>
<dbReference type="EMBL" id="CP049057">
    <property type="protein sequence ID" value="QIE58610.1"/>
    <property type="molecule type" value="Genomic_DNA"/>
</dbReference>
<dbReference type="InterPro" id="IPR002508">
    <property type="entry name" value="MurNAc-LAA_cat"/>
</dbReference>
<dbReference type="GO" id="GO:0009253">
    <property type="term" value="P:peptidoglycan catabolic process"/>
    <property type="evidence" value="ECO:0007669"/>
    <property type="project" value="InterPro"/>
</dbReference>
<evidence type="ECO:0000256" key="4">
    <source>
        <dbReference type="SAM" id="SignalP"/>
    </source>
</evidence>
<dbReference type="Gene3D" id="3.40.630.40">
    <property type="entry name" value="Zn-dependent exopeptidases"/>
    <property type="match status" value="1"/>
</dbReference>
<dbReference type="KEGG" id="mgel:G5B37_03250"/>
<dbReference type="AlphaFoldDB" id="A0A6G6GJD4"/>
<dbReference type="CDD" id="cd02696">
    <property type="entry name" value="MurNAc-LAA"/>
    <property type="match status" value="1"/>
</dbReference>
<gene>
    <name evidence="6" type="ORF">G5B37_03250</name>
</gene>
<dbReference type="PANTHER" id="PTHR30404:SF0">
    <property type="entry name" value="N-ACETYLMURAMOYL-L-ALANINE AMIDASE AMIC"/>
    <property type="match status" value="1"/>
</dbReference>
<sequence>MKIALRFAFAVFLLTAFAFTTSPEKNSKPIIVVIDVSHGGADPGNNNKLVLEKELVYQIAQKMATLNTSGSIQLHFTRDGDKSMSLQDRVKFINQLQPDAVLSLHMNGENIKKASGLRVFYSERAFQDKKTQNLASEIAESFKTNGLFSSRTIGSAPFYILKHSNAPALLLELGNMDNPSDLELVKDPAQQETIAQTILDALERL</sequence>
<dbReference type="EC" id="3.5.1.28" evidence="2"/>
<dbReference type="GO" id="GO:0030288">
    <property type="term" value="C:outer membrane-bounded periplasmic space"/>
    <property type="evidence" value="ECO:0007669"/>
    <property type="project" value="TreeGrafter"/>
</dbReference>
<dbReference type="Pfam" id="PF01520">
    <property type="entry name" value="Amidase_3"/>
    <property type="match status" value="1"/>
</dbReference>
<evidence type="ECO:0000259" key="5">
    <source>
        <dbReference type="SMART" id="SM00646"/>
    </source>
</evidence>
<dbReference type="GO" id="GO:0008745">
    <property type="term" value="F:N-acetylmuramoyl-L-alanine amidase activity"/>
    <property type="evidence" value="ECO:0007669"/>
    <property type="project" value="UniProtKB-EC"/>
</dbReference>
<protein>
    <recommendedName>
        <fullName evidence="2">N-acetylmuramoyl-L-alanine amidase</fullName>
        <ecNumber evidence="2">3.5.1.28</ecNumber>
    </recommendedName>
</protein>
<feature type="signal peptide" evidence="4">
    <location>
        <begin position="1"/>
        <end position="18"/>
    </location>
</feature>
<evidence type="ECO:0000256" key="1">
    <source>
        <dbReference type="ARBA" id="ARBA00001561"/>
    </source>
</evidence>
<accession>A0A6G6GJD4</accession>
<evidence type="ECO:0000256" key="2">
    <source>
        <dbReference type="ARBA" id="ARBA00011901"/>
    </source>
</evidence>
<dbReference type="SMART" id="SM00646">
    <property type="entry name" value="Ami_3"/>
    <property type="match status" value="1"/>
</dbReference>
<dbReference type="SUPFAM" id="SSF53187">
    <property type="entry name" value="Zn-dependent exopeptidases"/>
    <property type="match status" value="1"/>
</dbReference>
<evidence type="ECO:0000256" key="3">
    <source>
        <dbReference type="ARBA" id="ARBA00022801"/>
    </source>
</evidence>
<comment type="catalytic activity">
    <reaction evidence="1">
        <text>Hydrolyzes the link between N-acetylmuramoyl residues and L-amino acid residues in certain cell-wall glycopeptides.</text>
        <dbReference type="EC" id="3.5.1.28"/>
    </reaction>
</comment>
<organism evidence="6 7">
    <name type="scientific">Rasiella rasia</name>
    <dbReference type="NCBI Taxonomy" id="2744027"/>
    <lineage>
        <taxon>Bacteria</taxon>
        <taxon>Pseudomonadati</taxon>
        <taxon>Bacteroidota</taxon>
        <taxon>Flavobacteriia</taxon>
        <taxon>Flavobacteriales</taxon>
        <taxon>Flavobacteriaceae</taxon>
        <taxon>Rasiella</taxon>
    </lineage>
</organism>
<evidence type="ECO:0000313" key="6">
    <source>
        <dbReference type="EMBL" id="QIE58610.1"/>
    </source>
</evidence>
<dbReference type="RefSeq" id="WP_164678643.1">
    <property type="nucleotide sequence ID" value="NZ_CP049057.1"/>
</dbReference>
<keyword evidence="3" id="KW-0378">Hydrolase</keyword>
<dbReference type="InterPro" id="IPR050695">
    <property type="entry name" value="N-acetylmuramoyl_amidase_3"/>
</dbReference>